<dbReference type="InterPro" id="IPR015797">
    <property type="entry name" value="NUDIX_hydrolase-like_dom_sf"/>
</dbReference>
<keyword evidence="3" id="KW-0460">Magnesium</keyword>
<dbReference type="SUPFAM" id="SSF55811">
    <property type="entry name" value="Nudix"/>
    <property type="match status" value="1"/>
</dbReference>
<dbReference type="Gene3D" id="3.90.79.10">
    <property type="entry name" value="Nucleoside Triphosphate Pyrophosphohydrolase"/>
    <property type="match status" value="1"/>
</dbReference>
<dbReference type="GO" id="GO:0016787">
    <property type="term" value="F:hydrolase activity"/>
    <property type="evidence" value="ECO:0007669"/>
    <property type="project" value="UniProtKB-KW"/>
</dbReference>
<evidence type="ECO:0000313" key="5">
    <source>
        <dbReference type="EMBL" id="SMO65338.1"/>
    </source>
</evidence>
<keyword evidence="2" id="KW-0378">Hydrolase</keyword>
<reference evidence="5 6" key="1">
    <citation type="submission" date="2017-05" db="EMBL/GenBank/DDBJ databases">
        <authorList>
            <person name="Varghese N."/>
            <person name="Submissions S."/>
        </authorList>
    </citation>
    <scope>NUCLEOTIDE SEQUENCE [LARGE SCALE GENOMIC DNA]</scope>
    <source>
        <strain evidence="5 6">DSM 45474</strain>
    </source>
</reference>
<feature type="domain" description="Nudix hydrolase" evidence="4">
    <location>
        <begin position="1"/>
        <end position="127"/>
    </location>
</feature>
<accession>A0A521D0Y3</accession>
<keyword evidence="6" id="KW-1185">Reference proteome</keyword>
<dbReference type="Proteomes" id="UP000315636">
    <property type="component" value="Unassembled WGS sequence"/>
</dbReference>
<comment type="cofactor">
    <cofactor evidence="1">
        <name>Mg(2+)</name>
        <dbReference type="ChEBI" id="CHEBI:18420"/>
    </cofactor>
</comment>
<evidence type="ECO:0000259" key="4">
    <source>
        <dbReference type="PROSITE" id="PS51462"/>
    </source>
</evidence>
<dbReference type="EMBL" id="FXTI01000005">
    <property type="protein sequence ID" value="SMO65338.1"/>
    <property type="molecule type" value="Genomic_DNA"/>
</dbReference>
<dbReference type="AlphaFoldDB" id="A0A521D0Y3"/>
<dbReference type="PRINTS" id="PR00502">
    <property type="entry name" value="NUDIXFAMILY"/>
</dbReference>
<name>A0A521D0Y3_9BACL</name>
<dbReference type="InterPro" id="IPR020476">
    <property type="entry name" value="Nudix_hydrolase"/>
</dbReference>
<dbReference type="PANTHER" id="PTHR43046">
    <property type="entry name" value="GDP-MANNOSE MANNOSYL HYDROLASE"/>
    <property type="match status" value="1"/>
</dbReference>
<dbReference type="PROSITE" id="PS51462">
    <property type="entry name" value="NUDIX"/>
    <property type="match status" value="1"/>
</dbReference>
<organism evidence="5 6">
    <name type="scientific">Melghirimyces algeriensis</name>
    <dbReference type="NCBI Taxonomy" id="910412"/>
    <lineage>
        <taxon>Bacteria</taxon>
        <taxon>Bacillati</taxon>
        <taxon>Bacillota</taxon>
        <taxon>Bacilli</taxon>
        <taxon>Bacillales</taxon>
        <taxon>Thermoactinomycetaceae</taxon>
        <taxon>Melghirimyces</taxon>
    </lineage>
</organism>
<evidence type="ECO:0000313" key="6">
    <source>
        <dbReference type="Proteomes" id="UP000315636"/>
    </source>
</evidence>
<evidence type="ECO:0000256" key="2">
    <source>
        <dbReference type="ARBA" id="ARBA00022801"/>
    </source>
</evidence>
<gene>
    <name evidence="5" type="ORF">SAMN06264849_10528</name>
</gene>
<sequence length="150" mass="17396">MQRVANCILTSNGKVLLLKKPRRGWWVAPGGKVEPSETVLEAVSREYEEETGLILDQPTLCGVFTMCMEEEGRLQKEWMLFTFRANHYQGDLLEYSEEGELMWQNEDDIADLSLSEMDRVILTRLLEGRELIIGRLVYNSDEELLYHNLP</sequence>
<proteinExistence type="predicted"/>
<dbReference type="PANTHER" id="PTHR43046:SF12">
    <property type="entry name" value="GDP-MANNOSE MANNOSYL HYDROLASE"/>
    <property type="match status" value="1"/>
</dbReference>
<dbReference type="OrthoDB" id="9800186at2"/>
<dbReference type="InterPro" id="IPR000086">
    <property type="entry name" value="NUDIX_hydrolase_dom"/>
</dbReference>
<evidence type="ECO:0000256" key="3">
    <source>
        <dbReference type="ARBA" id="ARBA00022842"/>
    </source>
</evidence>
<protein>
    <submittedName>
        <fullName evidence="5">8-oxo-dGTP diphosphatase</fullName>
    </submittedName>
</protein>
<evidence type="ECO:0000256" key="1">
    <source>
        <dbReference type="ARBA" id="ARBA00001946"/>
    </source>
</evidence>
<dbReference type="Pfam" id="PF00293">
    <property type="entry name" value="NUDIX"/>
    <property type="match status" value="1"/>
</dbReference>
<dbReference type="RefSeq" id="WP_142505368.1">
    <property type="nucleotide sequence ID" value="NZ_FXTI01000005.1"/>
</dbReference>
<dbReference type="CDD" id="cd18875">
    <property type="entry name" value="NUDIX_Hydrolase"/>
    <property type="match status" value="1"/>
</dbReference>